<name>A0AB39XRX1_9BRAD</name>
<dbReference type="Gene3D" id="3.40.50.300">
    <property type="entry name" value="P-loop containing nucleotide triphosphate hydrolases"/>
    <property type="match status" value="1"/>
</dbReference>
<protein>
    <submittedName>
        <fullName evidence="2">AAA family ATPase</fullName>
    </submittedName>
</protein>
<evidence type="ECO:0000256" key="1">
    <source>
        <dbReference type="SAM" id="MobiDB-lite"/>
    </source>
</evidence>
<feature type="region of interest" description="Disordered" evidence="1">
    <location>
        <begin position="1"/>
        <end position="23"/>
    </location>
</feature>
<dbReference type="RefSeq" id="WP_369725148.1">
    <property type="nucleotide sequence ID" value="NZ_CP165734.1"/>
</dbReference>
<feature type="region of interest" description="Disordered" evidence="1">
    <location>
        <begin position="63"/>
        <end position="94"/>
    </location>
</feature>
<sequence length="460" mass="50476">MADEFEGWDEREAEERREQMRQQGYPTYEAAAIVRVLSANADLPEGCHPMPFTALGGLDSVRTSEAAQGSTTGFREAGEAEPLGEWDAGDDDQPIPPRGWLLGNSFCRGFVSSLLGEGGVGKTAMRYAQALSLATGRRLTGEHVFQRSRVLIVSLEDSRDEQRRRIQAACLHHGIKSEELRGWLYLAALDKAGGKLMTSDRHGHPVLGALGAKLARTIVARKIDLVILDPFVKAHTINENDNSAIDEVAQILTDMSIRFDIAVDVPHHISKGPADPGNANRGRGASSSKDAFRLVDTVTRMSEEDAKRYGLSEVERRWLIRIDNAKVNIAPMADARWFQLVSVNIGNATDLYPNGDNVQTVEPWSAPGLFAELSVPVLNAILDDIEEGLPDGNRFSDAPNVTDRAAWRVIERHCGKGEGPARQIIKTWLGSGLLTHVSYENPITRKPVKGLRVDPVKRPS</sequence>
<organism evidence="2">
    <name type="scientific">Bradyrhizobium sp. LLZ17</name>
    <dbReference type="NCBI Taxonomy" id="3239388"/>
    <lineage>
        <taxon>Bacteria</taxon>
        <taxon>Pseudomonadati</taxon>
        <taxon>Pseudomonadota</taxon>
        <taxon>Alphaproteobacteria</taxon>
        <taxon>Hyphomicrobiales</taxon>
        <taxon>Nitrobacteraceae</taxon>
        <taxon>Bradyrhizobium</taxon>
    </lineage>
</organism>
<dbReference type="SUPFAM" id="SSF52540">
    <property type="entry name" value="P-loop containing nucleoside triphosphate hydrolases"/>
    <property type="match status" value="1"/>
</dbReference>
<accession>A0AB39XRX1</accession>
<feature type="compositionally biased region" description="Basic and acidic residues" evidence="1">
    <location>
        <begin position="8"/>
        <end position="20"/>
    </location>
</feature>
<gene>
    <name evidence="2" type="ORF">AB8Z38_11555</name>
</gene>
<dbReference type="EMBL" id="CP165734">
    <property type="protein sequence ID" value="XDV59936.1"/>
    <property type="molecule type" value="Genomic_DNA"/>
</dbReference>
<feature type="compositionally biased region" description="Polar residues" evidence="1">
    <location>
        <begin position="63"/>
        <end position="73"/>
    </location>
</feature>
<evidence type="ECO:0000313" key="2">
    <source>
        <dbReference type="EMBL" id="XDV59936.1"/>
    </source>
</evidence>
<dbReference type="InterPro" id="IPR027417">
    <property type="entry name" value="P-loop_NTPase"/>
</dbReference>
<proteinExistence type="predicted"/>
<dbReference type="AlphaFoldDB" id="A0AB39XRX1"/>
<dbReference type="Pfam" id="PF13481">
    <property type="entry name" value="AAA_25"/>
    <property type="match status" value="1"/>
</dbReference>
<reference evidence="2" key="1">
    <citation type="submission" date="2024-08" db="EMBL/GenBank/DDBJ databases">
        <authorList>
            <person name="Chaddad Z."/>
            <person name="Lamrabet M."/>
            <person name="Bouhnik O."/>
            <person name="Alami S."/>
            <person name="Wipf D."/>
            <person name="Courty P.E."/>
            <person name="Missbah El Idrissi M."/>
        </authorList>
    </citation>
    <scope>NUCLEOTIDE SEQUENCE</scope>
    <source>
        <strain evidence="2">LLZ17</strain>
    </source>
</reference>
<feature type="compositionally biased region" description="Acidic residues" evidence="1">
    <location>
        <begin position="82"/>
        <end position="93"/>
    </location>
</feature>